<feature type="domain" description="Fumarate reductase/succinate dehydrogenase flavoprotein-like C-terminal" evidence="12">
    <location>
        <begin position="446"/>
        <end position="572"/>
    </location>
</feature>
<reference evidence="13" key="1">
    <citation type="submission" date="2018-06" db="EMBL/GenBank/DDBJ databases">
        <authorList>
            <person name="Zhirakovskaya E."/>
        </authorList>
    </citation>
    <scope>NUCLEOTIDE SEQUENCE</scope>
</reference>
<comment type="similarity">
    <text evidence="3">Belongs to the FAD-dependent oxidoreductase 2 family. FRD/SDH subfamily.</text>
</comment>
<dbReference type="PANTHER" id="PTHR11632:SF51">
    <property type="entry name" value="SUCCINATE DEHYDROGENASE [UBIQUINONE] FLAVOPROTEIN SUBUNIT, MITOCHONDRIAL"/>
    <property type="match status" value="1"/>
</dbReference>
<evidence type="ECO:0000259" key="12">
    <source>
        <dbReference type="Pfam" id="PF02910"/>
    </source>
</evidence>
<dbReference type="AlphaFoldDB" id="A0A3B1BVY9"/>
<accession>A0A3B1BVY9</accession>
<dbReference type="InterPro" id="IPR003953">
    <property type="entry name" value="FAD-dep_OxRdtase_2_FAD-bd"/>
</dbReference>
<dbReference type="SUPFAM" id="SSF51905">
    <property type="entry name" value="FAD/NAD(P)-binding domain"/>
    <property type="match status" value="1"/>
</dbReference>
<feature type="domain" description="FAD-dependent oxidoreductase 2 FAD-binding" evidence="11">
    <location>
        <begin position="5"/>
        <end position="391"/>
    </location>
</feature>
<sequence>MYSHDVVIVGSGLAGLRAALEMVGRLDVAILTKVYPSRSHSGAAQGGVAASLANVDKDDSIDTHVYDTVKGADYIGDQDAIEILCGDAQQTIVEMEHFGCPFSRTEENKIAQRAFGGHTYKRSCYSADRTGHALLHTLYEQSIKNAGKLCVYSEWYMTRLIIEDGVCRGVVAMDIKTGKLEVFRAKTVLFATGGYGRAFQITSNAYANTGDGIVAAYRAGVPLQDMEFVQFHPTGLFGHGILLSEAARGEGGYLLNGENERFMGKYAPTKMELGPRDIVSRSEQTEINEGRGAGPNKDYVLLDLRHLGKEKIMEKLPQIYHLAKDFIGVDAITDPVPIQPTAHYSMGGIPANNDCQVEADEKGNLIKGFFAAGECSCISVHGANRLGTNSLLEALVFGRRAGKKMMELTPETDWSPINEKREIEKTKDEIDELINNSSKEDMDSIRNELKNTMTYKVGVYRSGEDMTKATKQIKDLRARFKNVRVPDRTKNFNTNLLEAIELKHMLEFSELIVGGAMVREESRGAHARIDFPKRDDEEWMKHTMAFKTKDGGYELKYKPVRVTKYQPEERKY</sequence>
<dbReference type="GO" id="GO:0009055">
    <property type="term" value="F:electron transfer activity"/>
    <property type="evidence" value="ECO:0007669"/>
    <property type="project" value="TreeGrafter"/>
</dbReference>
<gene>
    <name evidence="13" type="ORF">MNBD_NITROSPINAE02-183</name>
</gene>
<evidence type="ECO:0000256" key="2">
    <source>
        <dbReference type="ARBA" id="ARBA00004170"/>
    </source>
</evidence>
<evidence type="ECO:0000256" key="5">
    <source>
        <dbReference type="ARBA" id="ARBA00022448"/>
    </source>
</evidence>
<dbReference type="FunFam" id="3.90.700.10:FF:000001">
    <property type="entry name" value="Mitochondrial succinate dehydrogenase flavoprotein subunit"/>
    <property type="match status" value="1"/>
</dbReference>
<dbReference type="InterPro" id="IPR037099">
    <property type="entry name" value="Fum_R/Succ_DH_flav-like_C_sf"/>
</dbReference>
<dbReference type="PANTHER" id="PTHR11632">
    <property type="entry name" value="SUCCINATE DEHYDROGENASE 2 FLAVOPROTEIN SUBUNIT"/>
    <property type="match status" value="1"/>
</dbReference>
<dbReference type="Gene3D" id="4.10.80.40">
    <property type="entry name" value="succinate dehydrogenase protein domain"/>
    <property type="match status" value="1"/>
</dbReference>
<evidence type="ECO:0000256" key="7">
    <source>
        <dbReference type="ARBA" id="ARBA00022827"/>
    </source>
</evidence>
<keyword evidence="8" id="KW-0249">Electron transport</keyword>
<keyword evidence="10" id="KW-0472">Membrane</keyword>
<dbReference type="GO" id="GO:0008177">
    <property type="term" value="F:succinate dehydrogenase (quinone) activity"/>
    <property type="evidence" value="ECO:0007669"/>
    <property type="project" value="UniProtKB-EC"/>
</dbReference>
<dbReference type="Gene3D" id="3.90.700.10">
    <property type="entry name" value="Succinate dehydrogenase/fumarate reductase flavoprotein, catalytic domain"/>
    <property type="match status" value="1"/>
</dbReference>
<dbReference type="SUPFAM" id="SSF56425">
    <property type="entry name" value="Succinate dehydrogenase/fumarate reductase flavoprotein, catalytic domain"/>
    <property type="match status" value="1"/>
</dbReference>
<proteinExistence type="inferred from homology"/>
<organism evidence="13">
    <name type="scientific">hydrothermal vent metagenome</name>
    <dbReference type="NCBI Taxonomy" id="652676"/>
    <lineage>
        <taxon>unclassified sequences</taxon>
        <taxon>metagenomes</taxon>
        <taxon>ecological metagenomes</taxon>
    </lineage>
</organism>
<evidence type="ECO:0000256" key="10">
    <source>
        <dbReference type="ARBA" id="ARBA00023136"/>
    </source>
</evidence>
<dbReference type="InterPro" id="IPR015939">
    <property type="entry name" value="Fum_Rdtase/Succ_DH_flav-like_C"/>
</dbReference>
<evidence type="ECO:0000256" key="6">
    <source>
        <dbReference type="ARBA" id="ARBA00022630"/>
    </source>
</evidence>
<evidence type="ECO:0000256" key="8">
    <source>
        <dbReference type="ARBA" id="ARBA00022982"/>
    </source>
</evidence>
<dbReference type="Gene3D" id="1.20.58.100">
    <property type="entry name" value="Fumarate reductase/succinate dehydrogenase flavoprotein-like, C-terminal domain"/>
    <property type="match status" value="1"/>
</dbReference>
<dbReference type="GO" id="GO:0050660">
    <property type="term" value="F:flavin adenine dinucleotide binding"/>
    <property type="evidence" value="ECO:0007669"/>
    <property type="project" value="InterPro"/>
</dbReference>
<dbReference type="GO" id="GO:0006099">
    <property type="term" value="P:tricarboxylic acid cycle"/>
    <property type="evidence" value="ECO:0007669"/>
    <property type="project" value="UniProtKB-UniPathway"/>
</dbReference>
<dbReference type="PROSITE" id="PS00504">
    <property type="entry name" value="FRD_SDH_FAD_BINDING"/>
    <property type="match status" value="1"/>
</dbReference>
<dbReference type="GO" id="GO:0022900">
    <property type="term" value="P:electron transport chain"/>
    <property type="evidence" value="ECO:0007669"/>
    <property type="project" value="InterPro"/>
</dbReference>
<dbReference type="EC" id="1.3.5.1" evidence="4"/>
<protein>
    <recommendedName>
        <fullName evidence="4">succinate dehydrogenase</fullName>
        <ecNumber evidence="4">1.3.5.1</ecNumber>
    </recommendedName>
</protein>
<dbReference type="InterPro" id="IPR014006">
    <property type="entry name" value="Succ_Dhase_FrdA_Gneg"/>
</dbReference>
<dbReference type="NCBIfam" id="TIGR01816">
    <property type="entry name" value="sdhA_forward"/>
    <property type="match status" value="1"/>
</dbReference>
<dbReference type="InterPro" id="IPR027477">
    <property type="entry name" value="Succ_DH/fumarate_Rdtase_cat_sf"/>
</dbReference>
<keyword evidence="7" id="KW-0274">FAD</keyword>
<comment type="subcellular location">
    <subcellularLocation>
        <location evidence="2">Membrane</location>
        <topology evidence="2">Peripheral membrane protein</topology>
    </subcellularLocation>
</comment>
<evidence type="ECO:0000256" key="9">
    <source>
        <dbReference type="ARBA" id="ARBA00023002"/>
    </source>
</evidence>
<evidence type="ECO:0000313" key="13">
    <source>
        <dbReference type="EMBL" id="VAX16453.1"/>
    </source>
</evidence>
<dbReference type="UniPathway" id="UPA00223"/>
<dbReference type="GO" id="GO:0005886">
    <property type="term" value="C:plasma membrane"/>
    <property type="evidence" value="ECO:0007669"/>
    <property type="project" value="TreeGrafter"/>
</dbReference>
<evidence type="ECO:0000256" key="4">
    <source>
        <dbReference type="ARBA" id="ARBA00012792"/>
    </source>
</evidence>
<dbReference type="EMBL" id="UOGE01000010">
    <property type="protein sequence ID" value="VAX16453.1"/>
    <property type="molecule type" value="Genomic_DNA"/>
</dbReference>
<keyword evidence="9 13" id="KW-0560">Oxidoreductase</keyword>
<dbReference type="InterPro" id="IPR036188">
    <property type="entry name" value="FAD/NAD-bd_sf"/>
</dbReference>
<dbReference type="PIRSF" id="PIRSF000171">
    <property type="entry name" value="SDHA_APRA_LASPO"/>
    <property type="match status" value="1"/>
</dbReference>
<dbReference type="Pfam" id="PF02910">
    <property type="entry name" value="Succ_DH_flav_C"/>
    <property type="match status" value="1"/>
</dbReference>
<dbReference type="InterPro" id="IPR003952">
    <property type="entry name" value="FRD_SDH_FAD_BS"/>
</dbReference>
<dbReference type="InterPro" id="IPR030664">
    <property type="entry name" value="SdhA/FrdA/AprA"/>
</dbReference>
<dbReference type="InterPro" id="IPR011281">
    <property type="entry name" value="Succ_DH_flav_su_fwd"/>
</dbReference>
<evidence type="ECO:0000256" key="3">
    <source>
        <dbReference type="ARBA" id="ARBA00008040"/>
    </source>
</evidence>
<dbReference type="GO" id="GO:0009061">
    <property type="term" value="P:anaerobic respiration"/>
    <property type="evidence" value="ECO:0007669"/>
    <property type="project" value="TreeGrafter"/>
</dbReference>
<keyword evidence="5" id="KW-0813">Transport</keyword>
<evidence type="ECO:0000259" key="11">
    <source>
        <dbReference type="Pfam" id="PF00890"/>
    </source>
</evidence>
<evidence type="ECO:0000256" key="1">
    <source>
        <dbReference type="ARBA" id="ARBA00001974"/>
    </source>
</evidence>
<dbReference type="SUPFAM" id="SSF46977">
    <property type="entry name" value="Succinate dehydrogenase/fumarate reductase flavoprotein C-terminal domain"/>
    <property type="match status" value="1"/>
</dbReference>
<name>A0A3B1BVY9_9ZZZZ</name>
<dbReference type="Pfam" id="PF00890">
    <property type="entry name" value="FAD_binding_2"/>
    <property type="match status" value="1"/>
</dbReference>
<dbReference type="FunFam" id="1.20.58.100:FF:000001">
    <property type="entry name" value="Succinate dehydrogenase flavoprotein subunit (SdhA)"/>
    <property type="match status" value="1"/>
</dbReference>
<dbReference type="Gene3D" id="3.50.50.60">
    <property type="entry name" value="FAD/NAD(P)-binding domain"/>
    <property type="match status" value="1"/>
</dbReference>
<keyword evidence="6" id="KW-0285">Flavoprotein</keyword>
<dbReference type="NCBIfam" id="TIGR01812">
    <property type="entry name" value="sdhA_frdA_Gneg"/>
    <property type="match status" value="1"/>
</dbReference>
<comment type="cofactor">
    <cofactor evidence="1">
        <name>FAD</name>
        <dbReference type="ChEBI" id="CHEBI:57692"/>
    </cofactor>
</comment>